<evidence type="ECO:0000256" key="1">
    <source>
        <dbReference type="SAM" id="MobiDB-lite"/>
    </source>
</evidence>
<protein>
    <submittedName>
        <fullName evidence="2">Uncharacterized protein</fullName>
    </submittedName>
</protein>
<keyword evidence="3" id="KW-1185">Reference proteome</keyword>
<feature type="region of interest" description="Disordered" evidence="1">
    <location>
        <begin position="274"/>
        <end position="302"/>
    </location>
</feature>
<name>A0ABD6D0U4_9EURY</name>
<accession>A0ABD6D0U4</accession>
<sequence>MYRRALLSTGLALATAGCSGLPLGFGTDCTRGASLRLRPVTDAEIAERASEPLATFSPPERRALSAARRGDTATITAASTPFSRGSAEYVVADGAYVAVEMSTVATTERTGYRFSLDTDGATADGTGRPAAFDDLPAADRAALYAGLGFPSTREIERFDRAHAISIGATLTYPDDEAVAASELVPESAYDSLRIGGRAFRFRLEGRESVTVETHRIAVRDLADDPAGFASVVLDQRGIELDDLSPEQRDIVETAIEDGYDECAPYSQPYADLQGSFGRPPTRVTGDGDGVASTPDAETPDQVDYARYETRWYAVDFGEYVA</sequence>
<dbReference type="RefSeq" id="WP_256405060.1">
    <property type="nucleotide sequence ID" value="NZ_CP187151.1"/>
</dbReference>
<dbReference type="Proteomes" id="UP001597075">
    <property type="component" value="Unassembled WGS sequence"/>
</dbReference>
<organism evidence="2 3">
    <name type="scientific">Haloplanus ruber</name>
    <dbReference type="NCBI Taxonomy" id="869892"/>
    <lineage>
        <taxon>Archaea</taxon>
        <taxon>Methanobacteriati</taxon>
        <taxon>Methanobacteriota</taxon>
        <taxon>Stenosarchaea group</taxon>
        <taxon>Halobacteria</taxon>
        <taxon>Halobacteriales</taxon>
        <taxon>Haloferacaceae</taxon>
        <taxon>Haloplanus</taxon>
    </lineage>
</organism>
<reference evidence="2 3" key="1">
    <citation type="journal article" date="2019" name="Int. J. Syst. Evol. Microbiol.">
        <title>The Global Catalogue of Microorganisms (GCM) 10K type strain sequencing project: providing services to taxonomists for standard genome sequencing and annotation.</title>
        <authorList>
            <consortium name="The Broad Institute Genomics Platform"/>
            <consortium name="The Broad Institute Genome Sequencing Center for Infectious Disease"/>
            <person name="Wu L."/>
            <person name="Ma J."/>
        </authorList>
    </citation>
    <scope>NUCLEOTIDE SEQUENCE [LARGE SCALE GENOMIC DNA]</scope>
    <source>
        <strain evidence="2 3">CGMCC 1.10594</strain>
    </source>
</reference>
<dbReference type="EMBL" id="JBHUDL010000010">
    <property type="protein sequence ID" value="MFD1634824.1"/>
    <property type="molecule type" value="Genomic_DNA"/>
</dbReference>
<gene>
    <name evidence="2" type="ORF">ACFSBJ_13920</name>
</gene>
<proteinExistence type="predicted"/>
<evidence type="ECO:0000313" key="2">
    <source>
        <dbReference type="EMBL" id="MFD1634824.1"/>
    </source>
</evidence>
<dbReference type="AlphaFoldDB" id="A0ABD6D0U4"/>
<comment type="caution">
    <text evidence="2">The sequence shown here is derived from an EMBL/GenBank/DDBJ whole genome shotgun (WGS) entry which is preliminary data.</text>
</comment>
<dbReference type="PROSITE" id="PS51257">
    <property type="entry name" value="PROKAR_LIPOPROTEIN"/>
    <property type="match status" value="1"/>
</dbReference>
<evidence type="ECO:0000313" key="3">
    <source>
        <dbReference type="Proteomes" id="UP001597075"/>
    </source>
</evidence>